<dbReference type="RefSeq" id="WP_319973624.1">
    <property type="nucleotide sequence ID" value="NZ_JAXAVU010000001.1"/>
</dbReference>
<accession>A0ABU4UPA6</accession>
<gene>
    <name evidence="3" type="ORF">SK854_04320</name>
</gene>
<dbReference type="Proteomes" id="UP001285352">
    <property type="component" value="Unassembled WGS sequence"/>
</dbReference>
<organism evidence="3 4">
    <name type="scientific">Lentzea sokolovensis</name>
    <dbReference type="NCBI Taxonomy" id="3095429"/>
    <lineage>
        <taxon>Bacteria</taxon>
        <taxon>Bacillati</taxon>
        <taxon>Actinomycetota</taxon>
        <taxon>Actinomycetes</taxon>
        <taxon>Pseudonocardiales</taxon>
        <taxon>Pseudonocardiaceae</taxon>
        <taxon>Lentzea</taxon>
    </lineage>
</organism>
<dbReference type="CDD" id="cd00060">
    <property type="entry name" value="FHA"/>
    <property type="match status" value="1"/>
</dbReference>
<evidence type="ECO:0000259" key="2">
    <source>
        <dbReference type="PROSITE" id="PS50006"/>
    </source>
</evidence>
<sequence length="417" mass="44430">MTGPEMTEVEYVPGTWVAVVGESTWLLLAVAPESALVRRCWELVRSDEPLDEVLGAIVLEGFRAVSGFALLTANRAVVRGEARLQVMNAAGAVEEISAAGVGTWVDRNLDDVARLRVVAGASGPGLPVRAGVVLANELLVALSDAAPQPVPVPQPVSVPQSVPVPVPVPEPVSVPQPVLVEHTVVQQEEAVELTVVREQPTSPPTPPPTSPQITQVTGVIQSFDWAPQSVVAPTPVPPVPARQPVTETVLRTTMLSPNDTQMLQGTRTGLVRARKCPAGHLSSDYAVYCRVCEVPLPEQVAAMLPVPVLGLLRLSTGDTISLDRNVVMGRDPSGDRGGVNLVQVGRENDTEISRTHVEIRPANWDVLVRDLGSMNGTSISRPGCPPEKLAPHIDEILYPGTRVTLGDQFFFVFEVSG</sequence>
<reference evidence="3 4" key="2">
    <citation type="submission" date="2023-11" db="EMBL/GenBank/DDBJ databases">
        <authorList>
            <person name="Lara A.C."/>
            <person name="Chronakova A."/>
        </authorList>
    </citation>
    <scope>NUCLEOTIDE SEQUENCE [LARGE SCALE GENOMIC DNA]</scope>
    <source>
        <strain evidence="3 4">BCCO 10_0061</strain>
    </source>
</reference>
<dbReference type="EMBL" id="JAXAVU010000001">
    <property type="protein sequence ID" value="MDX8141325.1"/>
    <property type="molecule type" value="Genomic_DNA"/>
</dbReference>
<dbReference type="Gene3D" id="2.60.200.20">
    <property type="match status" value="1"/>
</dbReference>
<evidence type="ECO:0000313" key="4">
    <source>
        <dbReference type="Proteomes" id="UP001285352"/>
    </source>
</evidence>
<dbReference type="Pfam" id="PF00498">
    <property type="entry name" value="FHA"/>
    <property type="match status" value="1"/>
</dbReference>
<dbReference type="InterPro" id="IPR000253">
    <property type="entry name" value="FHA_dom"/>
</dbReference>
<reference evidence="3 4" key="1">
    <citation type="submission" date="2023-11" db="EMBL/GenBank/DDBJ databases">
        <title>Lentzea sokolovensis, sp. nov., Lentzea kristufkii, sp. nov., and Lentzea miocenensis, sp. nov., rare actinobacteria from Sokolov Coal Basin, Miocene lacustrine sediment, Czech Republic.</title>
        <authorList>
            <person name="Lara A."/>
            <person name="Kotroba L."/>
            <person name="Nouioui I."/>
            <person name="Neumann-Schaal M."/>
            <person name="Mast Y."/>
            <person name="Chronakova A."/>
        </authorList>
    </citation>
    <scope>NUCLEOTIDE SEQUENCE [LARGE SCALE GENOMIC DNA]</scope>
    <source>
        <strain evidence="3 4">BCCO 10_0061</strain>
    </source>
</reference>
<evidence type="ECO:0000256" key="1">
    <source>
        <dbReference type="ARBA" id="ARBA00022553"/>
    </source>
</evidence>
<dbReference type="InterPro" id="IPR008984">
    <property type="entry name" value="SMAD_FHA_dom_sf"/>
</dbReference>
<keyword evidence="1" id="KW-0597">Phosphoprotein</keyword>
<name>A0ABU4UPA6_9PSEU</name>
<dbReference type="SUPFAM" id="SSF49879">
    <property type="entry name" value="SMAD/FHA domain"/>
    <property type="match status" value="1"/>
</dbReference>
<proteinExistence type="predicted"/>
<protein>
    <submittedName>
        <fullName evidence="3">FHA domain-containing protein</fullName>
    </submittedName>
</protein>
<keyword evidence="4" id="KW-1185">Reference proteome</keyword>
<evidence type="ECO:0000313" key="3">
    <source>
        <dbReference type="EMBL" id="MDX8141325.1"/>
    </source>
</evidence>
<dbReference type="PROSITE" id="PS50006">
    <property type="entry name" value="FHA_DOMAIN"/>
    <property type="match status" value="1"/>
</dbReference>
<feature type="domain" description="FHA" evidence="2">
    <location>
        <begin position="326"/>
        <end position="380"/>
    </location>
</feature>
<comment type="caution">
    <text evidence="3">The sequence shown here is derived from an EMBL/GenBank/DDBJ whole genome shotgun (WGS) entry which is preliminary data.</text>
</comment>